<sequence length="340" mass="38450">MKWNAILYGLLFSGLGAFSYLLLVNYTELSAHVADVLYSKGAFVFFVAAFNVLGYSTLRISSWMNNQYALNIRKRWKIVVIYAIVMLLFLLLNYSLLVVAKILVGMNDPLIFPNGGWRILLLVWLVELVILGLLLANRSIQNTLKLQQEAAALQKENNTARYTALQSQLNPHFLFNSLNTLIAEIEYNPDNAVRFTKNLSSVYRYVLQSQDKTLVSLAEELEFLDSYLFLHKVRLGDCISCACDIPADLAEAMLPPLTLQLLVENVIKHNTITSARPMKIDIFVQEDHLVVSNPVQPRKSQESSGVGLKNLSNRCKLMLGEEILVLHEKEMFTVKVPLLV</sequence>
<keyword evidence="1" id="KW-0812">Transmembrane</keyword>
<feature type="transmembrane region" description="Helical" evidence="1">
    <location>
        <begin position="7"/>
        <end position="26"/>
    </location>
</feature>
<organism evidence="3 4">
    <name type="scientific">Parabacteroides hominis</name>
    <dbReference type="NCBI Taxonomy" id="2763057"/>
    <lineage>
        <taxon>Bacteria</taxon>
        <taxon>Pseudomonadati</taxon>
        <taxon>Bacteroidota</taxon>
        <taxon>Bacteroidia</taxon>
        <taxon>Bacteroidales</taxon>
        <taxon>Tannerellaceae</taxon>
        <taxon>Parabacteroides</taxon>
    </lineage>
</organism>
<evidence type="ECO:0000313" key="4">
    <source>
        <dbReference type="Proteomes" id="UP000651475"/>
    </source>
</evidence>
<gene>
    <name evidence="3" type="ORF">H8S65_18475</name>
</gene>
<proteinExistence type="predicted"/>
<dbReference type="EMBL" id="JACOOJ010000047">
    <property type="protein sequence ID" value="MBC5634733.1"/>
    <property type="molecule type" value="Genomic_DNA"/>
</dbReference>
<keyword evidence="4" id="KW-1185">Reference proteome</keyword>
<dbReference type="PANTHER" id="PTHR34220:SF7">
    <property type="entry name" value="SENSOR HISTIDINE KINASE YPDA"/>
    <property type="match status" value="1"/>
</dbReference>
<name>A0ABR7DVI6_9BACT</name>
<feature type="transmembrane region" description="Helical" evidence="1">
    <location>
        <begin position="116"/>
        <end position="136"/>
    </location>
</feature>
<feature type="domain" description="Signal transduction histidine kinase internal region" evidence="2">
    <location>
        <begin position="160"/>
        <end position="237"/>
    </location>
</feature>
<feature type="transmembrane region" description="Helical" evidence="1">
    <location>
        <begin position="38"/>
        <end position="58"/>
    </location>
</feature>
<evidence type="ECO:0000259" key="2">
    <source>
        <dbReference type="Pfam" id="PF06580"/>
    </source>
</evidence>
<keyword evidence="3" id="KW-0808">Transferase</keyword>
<dbReference type="Pfam" id="PF06580">
    <property type="entry name" value="His_kinase"/>
    <property type="match status" value="1"/>
</dbReference>
<keyword evidence="3" id="KW-0418">Kinase</keyword>
<feature type="transmembrane region" description="Helical" evidence="1">
    <location>
        <begin position="79"/>
        <end position="104"/>
    </location>
</feature>
<dbReference type="Proteomes" id="UP000651475">
    <property type="component" value="Unassembled WGS sequence"/>
</dbReference>
<dbReference type="RefSeq" id="WP_186931319.1">
    <property type="nucleotide sequence ID" value="NZ_JACOOJ010000047.1"/>
</dbReference>
<dbReference type="InterPro" id="IPR050640">
    <property type="entry name" value="Bact_2-comp_sensor_kinase"/>
</dbReference>
<comment type="caution">
    <text evidence="3">The sequence shown here is derived from an EMBL/GenBank/DDBJ whole genome shotgun (WGS) entry which is preliminary data.</text>
</comment>
<dbReference type="GO" id="GO:0016301">
    <property type="term" value="F:kinase activity"/>
    <property type="evidence" value="ECO:0007669"/>
    <property type="project" value="UniProtKB-KW"/>
</dbReference>
<keyword evidence="1" id="KW-0472">Membrane</keyword>
<reference evidence="3 4" key="1">
    <citation type="submission" date="2020-08" db="EMBL/GenBank/DDBJ databases">
        <title>Genome public.</title>
        <authorList>
            <person name="Liu C."/>
            <person name="Sun Q."/>
        </authorList>
    </citation>
    <scope>NUCLEOTIDE SEQUENCE [LARGE SCALE GENOMIC DNA]</scope>
    <source>
        <strain evidence="3 4">NSJ-79</strain>
    </source>
</reference>
<evidence type="ECO:0000256" key="1">
    <source>
        <dbReference type="SAM" id="Phobius"/>
    </source>
</evidence>
<protein>
    <submittedName>
        <fullName evidence="3">Histidine kinase</fullName>
    </submittedName>
</protein>
<dbReference type="PANTHER" id="PTHR34220">
    <property type="entry name" value="SENSOR HISTIDINE KINASE YPDA"/>
    <property type="match status" value="1"/>
</dbReference>
<accession>A0ABR7DVI6</accession>
<dbReference type="InterPro" id="IPR010559">
    <property type="entry name" value="Sig_transdc_His_kin_internal"/>
</dbReference>
<evidence type="ECO:0000313" key="3">
    <source>
        <dbReference type="EMBL" id="MBC5634733.1"/>
    </source>
</evidence>
<keyword evidence="1" id="KW-1133">Transmembrane helix</keyword>